<proteinExistence type="predicted"/>
<reference evidence="3" key="1">
    <citation type="submission" date="2016-12" db="EMBL/GenBank/DDBJ databases">
        <authorList>
            <person name="Varghese N."/>
            <person name="Submissions S."/>
        </authorList>
    </citation>
    <scope>NUCLEOTIDE SEQUENCE [LARGE SCALE GENOMIC DNA]</scope>
    <source>
        <strain evidence="3">DSM 45599</strain>
    </source>
</reference>
<dbReference type="InterPro" id="IPR029068">
    <property type="entry name" value="Glyas_Bleomycin-R_OHBP_Dase"/>
</dbReference>
<keyword evidence="3" id="KW-1185">Reference proteome</keyword>
<dbReference type="OrthoDB" id="9804907at2"/>
<dbReference type="SUPFAM" id="SSF54593">
    <property type="entry name" value="Glyoxalase/Bleomycin resistance protein/Dihydroxybiphenyl dioxygenase"/>
    <property type="match status" value="1"/>
</dbReference>
<keyword evidence="2" id="KW-0560">Oxidoreductase</keyword>
<accession>A0A1N6AXH1</accession>
<dbReference type="RefSeq" id="WP_074317931.1">
    <property type="nucleotide sequence ID" value="NZ_FSQT01000002.1"/>
</dbReference>
<dbReference type="EMBL" id="FSQT01000002">
    <property type="protein sequence ID" value="SIN38760.1"/>
    <property type="molecule type" value="Genomic_DNA"/>
</dbReference>
<organism evidence="2 3">
    <name type="scientific">Micromonospora cremea</name>
    <dbReference type="NCBI Taxonomy" id="709881"/>
    <lineage>
        <taxon>Bacteria</taxon>
        <taxon>Bacillati</taxon>
        <taxon>Actinomycetota</taxon>
        <taxon>Actinomycetes</taxon>
        <taxon>Micromonosporales</taxon>
        <taxon>Micromonosporaceae</taxon>
        <taxon>Micromonospora</taxon>
    </lineage>
</organism>
<dbReference type="Pfam" id="PF00903">
    <property type="entry name" value="Glyoxalase"/>
    <property type="match status" value="1"/>
</dbReference>
<feature type="domain" description="VOC" evidence="1">
    <location>
        <begin position="5"/>
        <end position="125"/>
    </location>
</feature>
<evidence type="ECO:0000313" key="3">
    <source>
        <dbReference type="Proteomes" id="UP000185124"/>
    </source>
</evidence>
<sequence>MFTDTKAFSGFSVDDTGRAERFYGETLGLRVTRDAAMGGLLTLHIAGDRPVLVYPKDDHVPATYTVLNFPVDDIDRAVDELIARGVDFARYDGMPQDEKGVMRGQGPAIAWFTDPAGNILSVLQQS</sequence>
<dbReference type="PROSITE" id="PS51819">
    <property type="entry name" value="VOC"/>
    <property type="match status" value="1"/>
</dbReference>
<dbReference type="Gene3D" id="3.10.180.10">
    <property type="entry name" value="2,3-Dihydroxybiphenyl 1,2-Dioxygenase, domain 1"/>
    <property type="match status" value="1"/>
</dbReference>
<protein>
    <submittedName>
        <fullName evidence="2">Predicted dioxygenase of extradiol dioxygenase family</fullName>
    </submittedName>
</protein>
<dbReference type="Proteomes" id="UP000185124">
    <property type="component" value="Unassembled WGS sequence"/>
</dbReference>
<dbReference type="InterPro" id="IPR037523">
    <property type="entry name" value="VOC_core"/>
</dbReference>
<dbReference type="InterPro" id="IPR004360">
    <property type="entry name" value="Glyas_Fos-R_dOase_dom"/>
</dbReference>
<evidence type="ECO:0000313" key="2">
    <source>
        <dbReference type="EMBL" id="SIN38760.1"/>
    </source>
</evidence>
<gene>
    <name evidence="2" type="ORF">SAMN04489832_6336</name>
</gene>
<keyword evidence="2" id="KW-0223">Dioxygenase</keyword>
<evidence type="ECO:0000259" key="1">
    <source>
        <dbReference type="PROSITE" id="PS51819"/>
    </source>
</evidence>
<name>A0A1N6AXH1_9ACTN</name>
<dbReference type="STRING" id="709881.SAMN04489832_6336"/>
<dbReference type="GO" id="GO:0051213">
    <property type="term" value="F:dioxygenase activity"/>
    <property type="evidence" value="ECO:0007669"/>
    <property type="project" value="UniProtKB-KW"/>
</dbReference>
<dbReference type="AlphaFoldDB" id="A0A1N6AXH1"/>